<organism evidence="2 3">
    <name type="scientific">Stephania yunnanensis</name>
    <dbReference type="NCBI Taxonomy" id="152371"/>
    <lineage>
        <taxon>Eukaryota</taxon>
        <taxon>Viridiplantae</taxon>
        <taxon>Streptophyta</taxon>
        <taxon>Embryophyta</taxon>
        <taxon>Tracheophyta</taxon>
        <taxon>Spermatophyta</taxon>
        <taxon>Magnoliopsida</taxon>
        <taxon>Ranunculales</taxon>
        <taxon>Menispermaceae</taxon>
        <taxon>Menispermoideae</taxon>
        <taxon>Cissampelideae</taxon>
        <taxon>Stephania</taxon>
    </lineage>
</organism>
<dbReference type="EMBL" id="JBBNAF010000001">
    <property type="protein sequence ID" value="KAK9170018.1"/>
    <property type="molecule type" value="Genomic_DNA"/>
</dbReference>
<feature type="region of interest" description="Disordered" evidence="1">
    <location>
        <begin position="105"/>
        <end position="218"/>
    </location>
</feature>
<protein>
    <submittedName>
        <fullName evidence="2">Uncharacterized protein</fullName>
    </submittedName>
</protein>
<keyword evidence="3" id="KW-1185">Reference proteome</keyword>
<dbReference type="Proteomes" id="UP001420932">
    <property type="component" value="Unassembled WGS sequence"/>
</dbReference>
<sequence>MSQLPNRAAAQRGVASIPMGPTLLASIICCCVTSGWRYEVEQWPQGFEKHNMSFFASPRLTLSASPSSLPPPLARLTLSASPRLTLVSLSLSLRVSLPASHSLCLSASHSPQSSPSPSSPTHSPSSPPGSSSTSSALRRPSSSSARFLRPRNPSPPHHQRPHTARSPPPPPNRPTEPENHSQVRPPNAAAAKTAPNSISQNPSSISPLPPSRPELSHDFCGRRSTRLVSKMHVGRPKSAVATRHSSAAEEALEQALDLDPNANAALICVLRSFQGKLSGSNDYNYLLREFGNRGDCSKAVCCDRDRPASGV</sequence>
<proteinExistence type="predicted"/>
<accession>A0AAP0Q7S7</accession>
<feature type="compositionally biased region" description="Low complexity" evidence="1">
    <location>
        <begin position="185"/>
        <end position="206"/>
    </location>
</feature>
<reference evidence="2 3" key="1">
    <citation type="submission" date="2024-01" db="EMBL/GenBank/DDBJ databases">
        <title>Genome assemblies of Stephania.</title>
        <authorList>
            <person name="Yang L."/>
        </authorList>
    </citation>
    <scope>NUCLEOTIDE SEQUENCE [LARGE SCALE GENOMIC DNA]</scope>
    <source>
        <strain evidence="2">YNDBR</strain>
        <tissue evidence="2">Leaf</tissue>
    </source>
</reference>
<dbReference type="AlphaFoldDB" id="A0AAP0Q7S7"/>
<evidence type="ECO:0000256" key="1">
    <source>
        <dbReference type="SAM" id="MobiDB-lite"/>
    </source>
</evidence>
<name>A0AAP0Q7S7_9MAGN</name>
<gene>
    <name evidence="2" type="ORF">Syun_002158</name>
</gene>
<evidence type="ECO:0000313" key="2">
    <source>
        <dbReference type="EMBL" id="KAK9170018.1"/>
    </source>
</evidence>
<feature type="compositionally biased region" description="Low complexity" evidence="1">
    <location>
        <begin position="105"/>
        <end position="144"/>
    </location>
</feature>
<evidence type="ECO:0000313" key="3">
    <source>
        <dbReference type="Proteomes" id="UP001420932"/>
    </source>
</evidence>
<comment type="caution">
    <text evidence="2">The sequence shown here is derived from an EMBL/GenBank/DDBJ whole genome shotgun (WGS) entry which is preliminary data.</text>
</comment>